<dbReference type="Proteomes" id="UP000241394">
    <property type="component" value="Chromosome LG10"/>
</dbReference>
<evidence type="ECO:0000313" key="4">
    <source>
        <dbReference type="Proteomes" id="UP000241394"/>
    </source>
</evidence>
<evidence type="ECO:0000256" key="2">
    <source>
        <dbReference type="SAM" id="Phobius"/>
    </source>
</evidence>
<dbReference type="FunCoup" id="A0A2R6R1Z7">
    <property type="interactions" value="1036"/>
</dbReference>
<organism evidence="3 4">
    <name type="scientific">Actinidia chinensis var. chinensis</name>
    <name type="common">Chinese soft-hair kiwi</name>
    <dbReference type="NCBI Taxonomy" id="1590841"/>
    <lineage>
        <taxon>Eukaryota</taxon>
        <taxon>Viridiplantae</taxon>
        <taxon>Streptophyta</taxon>
        <taxon>Embryophyta</taxon>
        <taxon>Tracheophyta</taxon>
        <taxon>Spermatophyta</taxon>
        <taxon>Magnoliopsida</taxon>
        <taxon>eudicotyledons</taxon>
        <taxon>Gunneridae</taxon>
        <taxon>Pentapetalae</taxon>
        <taxon>asterids</taxon>
        <taxon>Ericales</taxon>
        <taxon>Actinidiaceae</taxon>
        <taxon>Actinidia</taxon>
    </lineage>
</organism>
<keyword evidence="2" id="KW-1133">Transmembrane helix</keyword>
<name>A0A2R6R1Z7_ACTCC</name>
<protein>
    <submittedName>
        <fullName evidence="3">Myb-like protein</fullName>
    </submittedName>
</protein>
<feature type="compositionally biased region" description="Basic and acidic residues" evidence="1">
    <location>
        <begin position="522"/>
        <end position="536"/>
    </location>
</feature>
<feature type="compositionally biased region" description="Polar residues" evidence="1">
    <location>
        <begin position="104"/>
        <end position="122"/>
    </location>
</feature>
<dbReference type="AlphaFoldDB" id="A0A2R6R1Z7"/>
<dbReference type="OMA" id="EAIYINQ"/>
<dbReference type="InParanoid" id="A0A2R6R1Z7"/>
<reference evidence="4" key="2">
    <citation type="journal article" date="2018" name="BMC Genomics">
        <title>A manually annotated Actinidia chinensis var. chinensis (kiwifruit) genome highlights the challenges associated with draft genomes and gene prediction in plants.</title>
        <authorList>
            <person name="Pilkington S.M."/>
            <person name="Crowhurst R."/>
            <person name="Hilario E."/>
            <person name="Nardozza S."/>
            <person name="Fraser L."/>
            <person name="Peng Y."/>
            <person name="Gunaseelan K."/>
            <person name="Simpson R."/>
            <person name="Tahir J."/>
            <person name="Deroles S.C."/>
            <person name="Templeton K."/>
            <person name="Luo Z."/>
            <person name="Davy M."/>
            <person name="Cheng C."/>
            <person name="McNeilage M."/>
            <person name="Scaglione D."/>
            <person name="Liu Y."/>
            <person name="Zhang Q."/>
            <person name="Datson P."/>
            <person name="De Silva N."/>
            <person name="Gardiner S.E."/>
            <person name="Bassett H."/>
            <person name="Chagne D."/>
            <person name="McCallum J."/>
            <person name="Dzierzon H."/>
            <person name="Deng C."/>
            <person name="Wang Y.Y."/>
            <person name="Barron L."/>
            <person name="Manako K."/>
            <person name="Bowen J."/>
            <person name="Foster T.M."/>
            <person name="Erridge Z.A."/>
            <person name="Tiffin H."/>
            <person name="Waite C.N."/>
            <person name="Davies K.M."/>
            <person name="Grierson E.P."/>
            <person name="Laing W.A."/>
            <person name="Kirk R."/>
            <person name="Chen X."/>
            <person name="Wood M."/>
            <person name="Montefiori M."/>
            <person name="Brummell D.A."/>
            <person name="Schwinn K.E."/>
            <person name="Catanach A."/>
            <person name="Fullerton C."/>
            <person name="Li D."/>
            <person name="Meiyalaghan S."/>
            <person name="Nieuwenhuizen N."/>
            <person name="Read N."/>
            <person name="Prakash R."/>
            <person name="Hunter D."/>
            <person name="Zhang H."/>
            <person name="McKenzie M."/>
            <person name="Knabel M."/>
            <person name="Harris A."/>
            <person name="Allan A.C."/>
            <person name="Gleave A."/>
            <person name="Chen A."/>
            <person name="Janssen B.J."/>
            <person name="Plunkett B."/>
            <person name="Ampomah-Dwamena C."/>
            <person name="Voogd C."/>
            <person name="Leif D."/>
            <person name="Lafferty D."/>
            <person name="Souleyre E.J.F."/>
            <person name="Varkonyi-Gasic E."/>
            <person name="Gambi F."/>
            <person name="Hanley J."/>
            <person name="Yao J.L."/>
            <person name="Cheung J."/>
            <person name="David K.M."/>
            <person name="Warren B."/>
            <person name="Marsh K."/>
            <person name="Snowden K.C."/>
            <person name="Lin-Wang K."/>
            <person name="Brian L."/>
            <person name="Martinez-Sanchez M."/>
            <person name="Wang M."/>
            <person name="Ileperuma N."/>
            <person name="Macnee N."/>
            <person name="Campin R."/>
            <person name="McAtee P."/>
            <person name="Drummond R.S.M."/>
            <person name="Espley R.V."/>
            <person name="Ireland H.S."/>
            <person name="Wu R."/>
            <person name="Atkinson R.G."/>
            <person name="Karunairetnam S."/>
            <person name="Bulley S."/>
            <person name="Chunkath S."/>
            <person name="Hanley Z."/>
            <person name="Storey R."/>
            <person name="Thrimawithana A.H."/>
            <person name="Thomson S."/>
            <person name="David C."/>
            <person name="Testolin R."/>
            <person name="Huang H."/>
            <person name="Hellens R.P."/>
            <person name="Schaffer R.J."/>
        </authorList>
    </citation>
    <scope>NUCLEOTIDE SEQUENCE [LARGE SCALE GENOMIC DNA]</scope>
    <source>
        <strain evidence="4">cv. Red5</strain>
    </source>
</reference>
<dbReference type="STRING" id="1590841.A0A2R6R1Z7"/>
<dbReference type="OrthoDB" id="676522at2759"/>
<dbReference type="EMBL" id="NKQK01000010">
    <property type="protein sequence ID" value="PSS19267.1"/>
    <property type="molecule type" value="Genomic_DNA"/>
</dbReference>
<dbReference type="PANTHER" id="PTHR34775">
    <property type="entry name" value="TRANSMEMBRANE PROTEIN"/>
    <property type="match status" value="1"/>
</dbReference>
<feature type="compositionally biased region" description="Basic and acidic residues" evidence="1">
    <location>
        <begin position="79"/>
        <end position="90"/>
    </location>
</feature>
<keyword evidence="4" id="KW-1185">Reference proteome</keyword>
<evidence type="ECO:0000313" key="3">
    <source>
        <dbReference type="EMBL" id="PSS19267.1"/>
    </source>
</evidence>
<feature type="compositionally biased region" description="Acidic residues" evidence="1">
    <location>
        <begin position="508"/>
        <end position="517"/>
    </location>
</feature>
<comment type="caution">
    <text evidence="3">The sequence shown here is derived from an EMBL/GenBank/DDBJ whole genome shotgun (WGS) entry which is preliminary data.</text>
</comment>
<accession>A0A2R6R1Z7</accession>
<dbReference type="PANTHER" id="PTHR34775:SF4">
    <property type="entry name" value="TRANSMEMBRANE PROTEIN"/>
    <property type="match status" value="1"/>
</dbReference>
<feature type="compositionally biased region" description="Low complexity" evidence="1">
    <location>
        <begin position="686"/>
        <end position="696"/>
    </location>
</feature>
<keyword evidence="2" id="KW-0812">Transmembrane</keyword>
<feature type="region of interest" description="Disordered" evidence="1">
    <location>
        <begin position="508"/>
        <end position="537"/>
    </location>
</feature>
<feature type="compositionally biased region" description="Polar residues" evidence="1">
    <location>
        <begin position="44"/>
        <end position="61"/>
    </location>
</feature>
<gene>
    <name evidence="3" type="ORF">CEY00_Acc11312</name>
</gene>
<feature type="transmembrane region" description="Helical" evidence="2">
    <location>
        <begin position="618"/>
        <end position="638"/>
    </location>
</feature>
<evidence type="ECO:0000256" key="1">
    <source>
        <dbReference type="SAM" id="MobiDB-lite"/>
    </source>
</evidence>
<feature type="region of interest" description="Disordered" evidence="1">
    <location>
        <begin position="296"/>
        <end position="334"/>
    </location>
</feature>
<feature type="compositionally biased region" description="Polar residues" evidence="1">
    <location>
        <begin position="1"/>
        <end position="36"/>
    </location>
</feature>
<feature type="region of interest" description="Disordered" evidence="1">
    <location>
        <begin position="1"/>
        <end position="130"/>
    </location>
</feature>
<feature type="region of interest" description="Disordered" evidence="1">
    <location>
        <begin position="686"/>
        <end position="774"/>
    </location>
</feature>
<reference evidence="3 4" key="1">
    <citation type="submission" date="2017-07" db="EMBL/GenBank/DDBJ databases">
        <title>An improved, manually edited Actinidia chinensis var. chinensis (kiwifruit) genome highlights the challenges associated with draft genomes and gene prediction in plants.</title>
        <authorList>
            <person name="Pilkington S."/>
            <person name="Crowhurst R."/>
            <person name="Hilario E."/>
            <person name="Nardozza S."/>
            <person name="Fraser L."/>
            <person name="Peng Y."/>
            <person name="Gunaseelan K."/>
            <person name="Simpson R."/>
            <person name="Tahir J."/>
            <person name="Deroles S."/>
            <person name="Templeton K."/>
            <person name="Luo Z."/>
            <person name="Davy M."/>
            <person name="Cheng C."/>
            <person name="Mcneilage M."/>
            <person name="Scaglione D."/>
            <person name="Liu Y."/>
            <person name="Zhang Q."/>
            <person name="Datson P."/>
            <person name="De Silva N."/>
            <person name="Gardiner S."/>
            <person name="Bassett H."/>
            <person name="Chagne D."/>
            <person name="Mccallum J."/>
            <person name="Dzierzon H."/>
            <person name="Deng C."/>
            <person name="Wang Y.-Y."/>
            <person name="Barron N."/>
            <person name="Manako K."/>
            <person name="Bowen J."/>
            <person name="Foster T."/>
            <person name="Erridge Z."/>
            <person name="Tiffin H."/>
            <person name="Waite C."/>
            <person name="Davies K."/>
            <person name="Grierson E."/>
            <person name="Laing W."/>
            <person name="Kirk R."/>
            <person name="Chen X."/>
            <person name="Wood M."/>
            <person name="Montefiori M."/>
            <person name="Brummell D."/>
            <person name="Schwinn K."/>
            <person name="Catanach A."/>
            <person name="Fullerton C."/>
            <person name="Li D."/>
            <person name="Meiyalaghan S."/>
            <person name="Nieuwenhuizen N."/>
            <person name="Read N."/>
            <person name="Prakash R."/>
            <person name="Hunter D."/>
            <person name="Zhang H."/>
            <person name="Mckenzie M."/>
            <person name="Knabel M."/>
            <person name="Harris A."/>
            <person name="Allan A."/>
            <person name="Chen A."/>
            <person name="Janssen B."/>
            <person name="Plunkett B."/>
            <person name="Dwamena C."/>
            <person name="Voogd C."/>
            <person name="Leif D."/>
            <person name="Lafferty D."/>
            <person name="Souleyre E."/>
            <person name="Varkonyi-Gasic E."/>
            <person name="Gambi F."/>
            <person name="Hanley J."/>
            <person name="Yao J.-L."/>
            <person name="Cheung J."/>
            <person name="David K."/>
            <person name="Warren B."/>
            <person name="Marsh K."/>
            <person name="Snowden K."/>
            <person name="Lin-Wang K."/>
            <person name="Brian L."/>
            <person name="Martinez-Sanchez M."/>
            <person name="Wang M."/>
            <person name="Ileperuma N."/>
            <person name="Macnee N."/>
            <person name="Campin R."/>
            <person name="Mcatee P."/>
            <person name="Drummond R."/>
            <person name="Espley R."/>
            <person name="Ireland H."/>
            <person name="Wu R."/>
            <person name="Atkinson R."/>
            <person name="Karunairetnam S."/>
            <person name="Bulley S."/>
            <person name="Chunkath S."/>
            <person name="Hanley Z."/>
            <person name="Storey R."/>
            <person name="Thrimawithana A."/>
            <person name="Thomson S."/>
            <person name="David C."/>
            <person name="Testolin R."/>
        </authorList>
    </citation>
    <scope>NUCLEOTIDE SEQUENCE [LARGE SCALE GENOMIC DNA]</scope>
    <source>
        <strain evidence="4">cv. Red5</strain>
        <tissue evidence="3">Young leaf</tissue>
    </source>
</reference>
<proteinExistence type="predicted"/>
<sequence length="774" mass="85435">MAAVSGSRSPSPISAGQNPNSRTPESNSNARKSFSGNPFARPSILTNPRSFNPVTPANSPSDLGRKHSIGKESGGLSRGCEEKENEKDQNFKPVKVRSPAITKGSKNFMTPTISTASKINSSPRKKVLVERNEPVRTSISFFDGKSPFGSMNPSDVTKIKDSNTEMGLNQNTVEDSNDSTVSNSDQKEAVLEIPLSLSSQVPINFSFFLESLPEAKPVESNCKSKPFGSPISPIIAPLDADPSLPPYDPKTNYLSPRPQFLHYKPNPRIELYLHKGIGTEQGKSLEESFLSESFSDSEVTEESSHKESEDDSSVDVTNEELQTHVEPPIRPTPISTHISEEFAEEKRIHKQLFLTRSKFIAFLLVLLIACLSVPVTDSPVFDLPVYKDLCISKFPVPSEISEFAKVSFDGFAKKFMDWSATSIDYLSKVIHISDELGKLGPLQFSNLTFSLDDQFVDGYLQLDHCDKRLEEINEQDETESLRLEEINEQDESESLVNGEVEIEQLEENLEKGDDDNSPESLEASHDSSEVIEHDSSEVAVNQEQNSIGFEDQLVLISKAPEFAVVLEVNPQLVENGEVQAGNENFGAKFESTVQDASFGDVPRSESVDYSSNWPEDKLSVAISLLALALVVAILFVYLKHQRITADPNTAAVLEPLMTKKPMISKPSSHTSPAEFDLVGESCPSEMSSCQRSSSYSKRGLQGTDNETQSQMRKERRVSKRGSLASSSEYSMDTPPSYGSFTMYEKIPNKHGCGDEEIVTPVRRSSRIKKQVTSP</sequence>
<feature type="compositionally biased region" description="Basic residues" evidence="1">
    <location>
        <begin position="763"/>
        <end position="774"/>
    </location>
</feature>
<keyword evidence="2" id="KW-0472">Membrane</keyword>
<dbReference type="Gramene" id="PSS19267">
    <property type="protein sequence ID" value="PSS19267"/>
    <property type="gene ID" value="CEY00_Acc11312"/>
</dbReference>